<gene>
    <name evidence="4" type="ORF">OP10G_3320</name>
</gene>
<evidence type="ECO:0000259" key="3">
    <source>
        <dbReference type="Pfam" id="PF13439"/>
    </source>
</evidence>
<organism evidence="4 5">
    <name type="scientific">Fimbriimonas ginsengisoli Gsoil 348</name>
    <dbReference type="NCBI Taxonomy" id="661478"/>
    <lineage>
        <taxon>Bacteria</taxon>
        <taxon>Bacillati</taxon>
        <taxon>Armatimonadota</taxon>
        <taxon>Fimbriimonadia</taxon>
        <taxon>Fimbriimonadales</taxon>
        <taxon>Fimbriimonadaceae</taxon>
        <taxon>Fimbriimonas</taxon>
    </lineage>
</organism>
<dbReference type="GO" id="GO:0016757">
    <property type="term" value="F:glycosyltransferase activity"/>
    <property type="evidence" value="ECO:0007669"/>
    <property type="project" value="InterPro"/>
</dbReference>
<evidence type="ECO:0000313" key="4">
    <source>
        <dbReference type="EMBL" id="AIE86688.1"/>
    </source>
</evidence>
<dbReference type="eggNOG" id="COG0438">
    <property type="taxonomic scope" value="Bacteria"/>
</dbReference>
<dbReference type="GO" id="GO:0009103">
    <property type="term" value="P:lipopolysaccharide biosynthetic process"/>
    <property type="evidence" value="ECO:0007669"/>
    <property type="project" value="TreeGrafter"/>
</dbReference>
<dbReference type="CDD" id="cd03801">
    <property type="entry name" value="GT4_PimA-like"/>
    <property type="match status" value="1"/>
</dbReference>
<feature type="domain" description="Glycosyltransferase subfamily 4-like N-terminal" evidence="3">
    <location>
        <begin position="12"/>
        <end position="183"/>
    </location>
</feature>
<reference evidence="4 5" key="1">
    <citation type="journal article" date="2014" name="PLoS ONE">
        <title>The first complete genome sequence of the class fimbriimonadia in the phylum armatimonadetes.</title>
        <authorList>
            <person name="Hu Z.Y."/>
            <person name="Wang Y.Z."/>
            <person name="Im W.T."/>
            <person name="Wang S.Y."/>
            <person name="Zhao G.P."/>
            <person name="Zheng H.J."/>
            <person name="Quan Z.X."/>
        </authorList>
    </citation>
    <scope>NUCLEOTIDE SEQUENCE [LARGE SCALE GENOMIC DNA]</scope>
    <source>
        <strain evidence="4">Gsoil 348</strain>
    </source>
</reference>
<dbReference type="EMBL" id="CP007139">
    <property type="protein sequence ID" value="AIE86688.1"/>
    <property type="molecule type" value="Genomic_DNA"/>
</dbReference>
<dbReference type="Proteomes" id="UP000027982">
    <property type="component" value="Chromosome"/>
</dbReference>
<sequence>MTRKILMTADTVGGVWNYSLDLARCLTERGIQVSLATMGALLSSDQVRSAEAIRGLTLYESNYKLEWMADPWSDVRKAGRWLLSLEDAVRPDVVHLNGFCHAALCWSAPTVVVFHSCVLSWFEAVKRQSAPENWYRYRQEVAKGLRAAKYLVAPTRAMLNTANRLYGPFKRSIAIPNTADANRFRSDSKEPFVFSAGRLWDEAKNVQALDRIAGELPWPVYVAGDGNSNPSESSLRRLGKLPSRDIAHWLGRASIYALPARYEPFGLSILEAALSGCALVLGDIPSLRENWTDCALFVDPEDPSALKFAIQTLIDNPDQRARLGDAARRRGLCFDPSTFADSYLGVYRELLDSSPSAVSLAQQAFAS</sequence>
<feature type="domain" description="Glycosyl transferase family 1" evidence="2">
    <location>
        <begin position="185"/>
        <end position="330"/>
    </location>
</feature>
<dbReference type="Gene3D" id="3.40.50.2000">
    <property type="entry name" value="Glycogen Phosphorylase B"/>
    <property type="match status" value="2"/>
</dbReference>
<accession>A0A068NT22</accession>
<name>A0A068NT22_FIMGI</name>
<protein>
    <submittedName>
        <fullName evidence="4">Glycosyl transferase group 1</fullName>
    </submittedName>
</protein>
<dbReference type="HOGENOM" id="CLU_775479_0_0_0"/>
<proteinExistence type="predicted"/>
<dbReference type="PANTHER" id="PTHR46401">
    <property type="entry name" value="GLYCOSYLTRANSFERASE WBBK-RELATED"/>
    <property type="match status" value="1"/>
</dbReference>
<evidence type="ECO:0000259" key="2">
    <source>
        <dbReference type="Pfam" id="PF00534"/>
    </source>
</evidence>
<evidence type="ECO:0000313" key="5">
    <source>
        <dbReference type="Proteomes" id="UP000027982"/>
    </source>
</evidence>
<dbReference type="SUPFAM" id="SSF53756">
    <property type="entry name" value="UDP-Glycosyltransferase/glycogen phosphorylase"/>
    <property type="match status" value="1"/>
</dbReference>
<dbReference type="Pfam" id="PF00534">
    <property type="entry name" value="Glycos_transf_1"/>
    <property type="match status" value="1"/>
</dbReference>
<evidence type="ECO:0000256" key="1">
    <source>
        <dbReference type="ARBA" id="ARBA00022679"/>
    </source>
</evidence>
<dbReference type="InterPro" id="IPR001296">
    <property type="entry name" value="Glyco_trans_1"/>
</dbReference>
<keyword evidence="5" id="KW-1185">Reference proteome</keyword>
<dbReference type="Pfam" id="PF13439">
    <property type="entry name" value="Glyco_transf_4"/>
    <property type="match status" value="1"/>
</dbReference>
<keyword evidence="1 4" id="KW-0808">Transferase</keyword>
<dbReference type="AlphaFoldDB" id="A0A068NT22"/>
<dbReference type="STRING" id="661478.OP10G_3320"/>
<dbReference type="RefSeq" id="WP_227624954.1">
    <property type="nucleotide sequence ID" value="NZ_CP007139.1"/>
</dbReference>
<dbReference type="KEGG" id="fgi:OP10G_3320"/>
<dbReference type="InterPro" id="IPR028098">
    <property type="entry name" value="Glyco_trans_4-like_N"/>
</dbReference>
<dbReference type="PANTHER" id="PTHR46401:SF2">
    <property type="entry name" value="GLYCOSYLTRANSFERASE WBBK-RELATED"/>
    <property type="match status" value="1"/>
</dbReference>